<protein>
    <submittedName>
        <fullName evidence="1">Uncharacterized protein</fullName>
    </submittedName>
</protein>
<organism evidence="1 2">
    <name type="scientific">Choristoneura fumiferana</name>
    <name type="common">Spruce budworm moth</name>
    <name type="synonym">Archips fumiferana</name>
    <dbReference type="NCBI Taxonomy" id="7141"/>
    <lineage>
        <taxon>Eukaryota</taxon>
        <taxon>Metazoa</taxon>
        <taxon>Ecdysozoa</taxon>
        <taxon>Arthropoda</taxon>
        <taxon>Hexapoda</taxon>
        <taxon>Insecta</taxon>
        <taxon>Pterygota</taxon>
        <taxon>Neoptera</taxon>
        <taxon>Endopterygota</taxon>
        <taxon>Lepidoptera</taxon>
        <taxon>Glossata</taxon>
        <taxon>Ditrysia</taxon>
        <taxon>Tortricoidea</taxon>
        <taxon>Tortricidae</taxon>
        <taxon>Tortricinae</taxon>
        <taxon>Choristoneura</taxon>
    </lineage>
</organism>
<dbReference type="Proteomes" id="UP001064048">
    <property type="component" value="Chromosome 23"/>
</dbReference>
<accession>A0ACC0KSQ0</accession>
<keyword evidence="2" id="KW-1185">Reference proteome</keyword>
<comment type="caution">
    <text evidence="1">The sequence shown here is derived from an EMBL/GenBank/DDBJ whole genome shotgun (WGS) entry which is preliminary data.</text>
</comment>
<reference evidence="1 2" key="1">
    <citation type="journal article" date="2022" name="Genome Biol. Evol.">
        <title>The Spruce Budworm Genome: Reconstructing the Evolutionary History of Antifreeze Proteins.</title>
        <authorList>
            <person name="Beliveau C."/>
            <person name="Gagne P."/>
            <person name="Picq S."/>
            <person name="Vernygora O."/>
            <person name="Keeling C.I."/>
            <person name="Pinkney K."/>
            <person name="Doucet D."/>
            <person name="Wen F."/>
            <person name="Johnston J.S."/>
            <person name="Maaroufi H."/>
            <person name="Boyle B."/>
            <person name="Laroche J."/>
            <person name="Dewar K."/>
            <person name="Juretic N."/>
            <person name="Blackburn G."/>
            <person name="Nisole A."/>
            <person name="Brunet B."/>
            <person name="Brandao M."/>
            <person name="Lumley L."/>
            <person name="Duan J."/>
            <person name="Quan G."/>
            <person name="Lucarotti C.J."/>
            <person name="Roe A.D."/>
            <person name="Sperling F.A.H."/>
            <person name="Levesque R.C."/>
            <person name="Cusson M."/>
        </authorList>
    </citation>
    <scope>NUCLEOTIDE SEQUENCE [LARGE SCALE GENOMIC DNA]</scope>
    <source>
        <strain evidence="1">Glfc:IPQL:Cfum</strain>
    </source>
</reference>
<gene>
    <name evidence="1" type="ORF">MSG28_012959</name>
</gene>
<evidence type="ECO:0000313" key="2">
    <source>
        <dbReference type="Proteomes" id="UP001064048"/>
    </source>
</evidence>
<proteinExistence type="predicted"/>
<name>A0ACC0KSQ0_CHOFU</name>
<evidence type="ECO:0000313" key="1">
    <source>
        <dbReference type="EMBL" id="KAI8439096.1"/>
    </source>
</evidence>
<sequence>MLLSYRTSDLTWRLSILTYLVSVSLTPARRCARLTRHQFRRLSLTVNIKMNKLSVLKRAFSSSTSLNAVKTVTVVGGGLMGSGIAQVAAQAGQNVTIVDLQPELLEKAQKSIQNNLTRVAKKVHKDDAAKVEGFVKESFSRIKVSTNIEDGVNADLIIEAIVEKLDVKQELFNKLDLLAPEHTILASNTSSISINEIGAGIKRKDSIVGNLTHIPLNHVSYFRFGGLHFFNPVPIMRLLEVIKGDHISEETYQTMMAWGKSVGKTCITCKDTPGFVVNRLLGPYSAEALRMYERGDASKEDIDIGMKLGAGYPMGPFELADYTGLDTNKFVLQVMLEKTGDPVFRPIPMLDKMVAEGKLGIKSGEGFYKYKKVYPGLRARTYTIRSGDASARDIDTAMKLGAGYPMGPLELADFTGLDNKKAILAVMLDKTGHTAFRPVAILDRLVGQGKLGRKSGEGIYKYDK</sequence>
<dbReference type="EMBL" id="CM046123">
    <property type="protein sequence ID" value="KAI8439096.1"/>
    <property type="molecule type" value="Genomic_DNA"/>
</dbReference>